<organism evidence="9 10">
    <name type="scientific">Coprobacter tertius</name>
    <dbReference type="NCBI Taxonomy" id="2944915"/>
    <lineage>
        <taxon>Bacteria</taxon>
        <taxon>Pseudomonadati</taxon>
        <taxon>Bacteroidota</taxon>
        <taxon>Bacteroidia</taxon>
        <taxon>Bacteroidales</taxon>
        <taxon>Barnesiellaceae</taxon>
        <taxon>Coprobacter</taxon>
    </lineage>
</organism>
<comment type="catalytic activity">
    <reaction evidence="1">
        <text>Hydrolysis of terminal non-reducing N-acetyl-D-hexosamine residues in N-acetyl-beta-D-hexosaminides.</text>
        <dbReference type="EC" id="3.2.1.52"/>
    </reaction>
</comment>
<keyword evidence="6" id="KW-0732">Signal</keyword>
<evidence type="ECO:0000256" key="4">
    <source>
        <dbReference type="ARBA" id="ARBA00022801"/>
    </source>
</evidence>
<dbReference type="InterPro" id="IPR025705">
    <property type="entry name" value="Beta_hexosaminidase_sua/sub"/>
</dbReference>
<dbReference type="Gene3D" id="3.20.20.80">
    <property type="entry name" value="Glycosidases"/>
    <property type="match status" value="1"/>
</dbReference>
<dbReference type="PRINTS" id="PR00738">
    <property type="entry name" value="GLHYDRLASE20"/>
</dbReference>
<evidence type="ECO:0000313" key="9">
    <source>
        <dbReference type="EMBL" id="MCP9611071.1"/>
    </source>
</evidence>
<dbReference type="SUPFAM" id="SSF55545">
    <property type="entry name" value="beta-N-acetylhexosaminidase-like domain"/>
    <property type="match status" value="1"/>
</dbReference>
<dbReference type="Pfam" id="PF00728">
    <property type="entry name" value="Glyco_hydro_20"/>
    <property type="match status" value="1"/>
</dbReference>
<evidence type="ECO:0000259" key="8">
    <source>
        <dbReference type="Pfam" id="PF02838"/>
    </source>
</evidence>
<keyword evidence="5" id="KW-0326">Glycosidase</keyword>
<dbReference type="RefSeq" id="WP_255025723.1">
    <property type="nucleotide sequence ID" value="NZ_JANDHW010000002.1"/>
</dbReference>
<dbReference type="InterPro" id="IPR017853">
    <property type="entry name" value="GH"/>
</dbReference>
<dbReference type="InterPro" id="IPR029018">
    <property type="entry name" value="Hex-like_dom2"/>
</dbReference>
<keyword evidence="10" id="KW-1185">Reference proteome</keyword>
<comment type="similarity">
    <text evidence="2">Belongs to the glycosyl hydrolase 20 family.</text>
</comment>
<evidence type="ECO:0000256" key="2">
    <source>
        <dbReference type="ARBA" id="ARBA00006285"/>
    </source>
</evidence>
<dbReference type="EC" id="3.2.1.52" evidence="3"/>
<evidence type="ECO:0000256" key="5">
    <source>
        <dbReference type="ARBA" id="ARBA00023295"/>
    </source>
</evidence>
<evidence type="ECO:0000256" key="3">
    <source>
        <dbReference type="ARBA" id="ARBA00012663"/>
    </source>
</evidence>
<reference evidence="9 10" key="1">
    <citation type="submission" date="2022-07" db="EMBL/GenBank/DDBJ databases">
        <title>Fecal culturing of patients with breast cancer.</title>
        <authorList>
            <person name="Teng N.M.Y."/>
            <person name="Kiu R."/>
            <person name="Evans R."/>
            <person name="Baker D.J."/>
            <person name="Zenner C."/>
            <person name="Robinson S.D."/>
            <person name="Hall L.J."/>
        </authorList>
    </citation>
    <scope>NUCLEOTIDE SEQUENCE [LARGE SCALE GENOMIC DNA]</scope>
    <source>
        <strain evidence="9 10">LH1063</strain>
    </source>
</reference>
<protein>
    <recommendedName>
        <fullName evidence="3">beta-N-acetylhexosaminidase</fullName>
        <ecNumber evidence="3">3.2.1.52</ecNumber>
    </recommendedName>
</protein>
<dbReference type="Pfam" id="PF02838">
    <property type="entry name" value="Glyco_hydro_20b"/>
    <property type="match status" value="1"/>
</dbReference>
<dbReference type="Proteomes" id="UP001205603">
    <property type="component" value="Unassembled WGS sequence"/>
</dbReference>
<dbReference type="InterPro" id="IPR015882">
    <property type="entry name" value="HEX_bac_N"/>
</dbReference>
<sequence length="545" mass="62743">MKKINSVLILICSLFMFTANGAGKRNELKIAITPLPAFIEAPENNSRFTITPKTTIYLCDTTEGLRKAATYFSNWSSRSLGTSLPLKYSEKKINKGIVLMTDNNLEEEEYILDINKKRIHIAGGSPRAVFYAFQSLRQLCPPEAEIAEKTKKLTVPGVYIKDKPDFTYRGAMLDVCRHFFTIEEVKQFIDMLVLHKINTFHWHLSDDQGWRIEIKKYPLLTEIGSQRDATIIGHAIGSTRYDNTPYGGYYTQDQIKEVVRYADDHFITVIPEIEMPGHALAALASYPYLGCEDKDYKVCGTWGVFDEVYCAGKDSTFEFMENVLSEVIELFPSKYIHIGGDECPKKAWKNCALCQKRIKELSLKNENELQSYFVRRIEKFLNTHDRKLIGWDEIMEGGLSKTSTVMSWRGTQGGIDAAKMGNYAIMTPTNYCYFDYYQSKAKASEHLAIGGYVPVSQVYSLDPYEKLNENEKKFILGVQCNTWTEYIPNFNHLQYMVLPRMAALAEVGWSYSRKNYDDFLLRLTRLTKRYDALDYNYAKHVFENR</sequence>
<accession>A0ABT1MFE7</accession>
<dbReference type="Gene3D" id="3.30.379.10">
    <property type="entry name" value="Chitobiase/beta-hexosaminidase domain 2-like"/>
    <property type="match status" value="1"/>
</dbReference>
<dbReference type="PANTHER" id="PTHR22600">
    <property type="entry name" value="BETA-HEXOSAMINIDASE"/>
    <property type="match status" value="1"/>
</dbReference>
<dbReference type="CDD" id="cd06563">
    <property type="entry name" value="GH20_chitobiase-like"/>
    <property type="match status" value="1"/>
</dbReference>
<feature type="chain" id="PRO_5046428204" description="beta-N-acetylhexosaminidase" evidence="6">
    <location>
        <begin position="22"/>
        <end position="545"/>
    </location>
</feature>
<dbReference type="InterPro" id="IPR015883">
    <property type="entry name" value="Glyco_hydro_20_cat"/>
</dbReference>
<comment type="caution">
    <text evidence="9">The sequence shown here is derived from an EMBL/GenBank/DDBJ whole genome shotgun (WGS) entry which is preliminary data.</text>
</comment>
<name>A0ABT1MFE7_9BACT</name>
<feature type="domain" description="Beta-hexosaminidase bacterial type N-terminal" evidence="8">
    <location>
        <begin position="30"/>
        <end position="162"/>
    </location>
</feature>
<dbReference type="PANTHER" id="PTHR22600:SF57">
    <property type="entry name" value="BETA-N-ACETYLHEXOSAMINIDASE"/>
    <property type="match status" value="1"/>
</dbReference>
<proteinExistence type="inferred from homology"/>
<gene>
    <name evidence="9" type="ORF">NMU02_03065</name>
</gene>
<dbReference type="EMBL" id="JANDHW010000002">
    <property type="protein sequence ID" value="MCP9611071.1"/>
    <property type="molecule type" value="Genomic_DNA"/>
</dbReference>
<feature type="signal peptide" evidence="6">
    <location>
        <begin position="1"/>
        <end position="21"/>
    </location>
</feature>
<evidence type="ECO:0000259" key="7">
    <source>
        <dbReference type="Pfam" id="PF00728"/>
    </source>
</evidence>
<evidence type="ECO:0000256" key="1">
    <source>
        <dbReference type="ARBA" id="ARBA00001231"/>
    </source>
</evidence>
<evidence type="ECO:0000313" key="10">
    <source>
        <dbReference type="Proteomes" id="UP001205603"/>
    </source>
</evidence>
<feature type="domain" description="Glycoside hydrolase family 20 catalytic" evidence="7">
    <location>
        <begin position="166"/>
        <end position="510"/>
    </location>
</feature>
<evidence type="ECO:0000256" key="6">
    <source>
        <dbReference type="SAM" id="SignalP"/>
    </source>
</evidence>
<dbReference type="SUPFAM" id="SSF51445">
    <property type="entry name" value="(Trans)glycosidases"/>
    <property type="match status" value="1"/>
</dbReference>
<keyword evidence="4" id="KW-0378">Hydrolase</keyword>